<reference evidence="3" key="1">
    <citation type="journal article" date="2019" name="Int. J. Syst. Evol. Microbiol.">
        <title>The Global Catalogue of Microorganisms (GCM) 10K type strain sequencing project: providing services to taxonomists for standard genome sequencing and annotation.</title>
        <authorList>
            <consortium name="The Broad Institute Genomics Platform"/>
            <consortium name="The Broad Institute Genome Sequencing Center for Infectious Disease"/>
            <person name="Wu L."/>
            <person name="Ma J."/>
        </authorList>
    </citation>
    <scope>NUCLEOTIDE SEQUENCE [LARGE SCALE GENOMIC DNA]</scope>
    <source>
        <strain evidence="3">CGMCC 1.16855</strain>
    </source>
</reference>
<evidence type="ECO:0000313" key="3">
    <source>
        <dbReference type="Proteomes" id="UP001595420"/>
    </source>
</evidence>
<dbReference type="PANTHER" id="PTHR42928">
    <property type="entry name" value="TRICARBOXYLATE-BINDING PROTEIN"/>
    <property type="match status" value="1"/>
</dbReference>
<dbReference type="CDD" id="cd13578">
    <property type="entry name" value="PBP2_Bug27"/>
    <property type="match status" value="1"/>
</dbReference>
<dbReference type="Proteomes" id="UP001595420">
    <property type="component" value="Unassembled WGS sequence"/>
</dbReference>
<organism evidence="2 3">
    <name type="scientific">Falsiroseomonas tokyonensis</name>
    <dbReference type="NCBI Taxonomy" id="430521"/>
    <lineage>
        <taxon>Bacteria</taxon>
        <taxon>Pseudomonadati</taxon>
        <taxon>Pseudomonadota</taxon>
        <taxon>Alphaproteobacteria</taxon>
        <taxon>Acetobacterales</taxon>
        <taxon>Roseomonadaceae</taxon>
        <taxon>Falsiroseomonas</taxon>
    </lineage>
</organism>
<protein>
    <submittedName>
        <fullName evidence="2">Tripartite tricarboxylate transporter substrate binding protein</fullName>
    </submittedName>
</protein>
<evidence type="ECO:0000313" key="2">
    <source>
        <dbReference type="EMBL" id="MFC3002474.1"/>
    </source>
</evidence>
<evidence type="ECO:0000256" key="1">
    <source>
        <dbReference type="ARBA" id="ARBA00006987"/>
    </source>
</evidence>
<comment type="caution">
    <text evidence="2">The sequence shown here is derived from an EMBL/GenBank/DDBJ whole genome shotgun (WGS) entry which is preliminary data.</text>
</comment>
<comment type="similarity">
    <text evidence="1">Belongs to the UPF0065 (bug) family.</text>
</comment>
<sequence length="332" mass="34445">MTESLATRATSSLSRRALLLGAAGALCAPAVARSQVLSRRPVTLVLPFTPGAPPDVVARVLAEGMQRRLGNAVVVENRPGASGNIGADLVARAAPDGHTLLVHTTTLVMNASLYRTLTYDPLTSFAPLTALVDVDYALVLHPSGGASFEDFLARARSQPGVLNYASPGIGTPHHLTMELFKRAAGVDVTHVPYRGTGPAVTDLLAGQVAAMFMPVNAALELGRGGLVRSVAVASPERLRLMPEVATVAELGVPGVTIKDWFALLAPARTPAPVLELHTETARAVLATPEVTQALTAQGFNVLGGSSAALGATMAADLERWAGVIREAHISAE</sequence>
<gene>
    <name evidence="2" type="ORF">ACFOD3_21420</name>
</gene>
<dbReference type="PIRSF" id="PIRSF017082">
    <property type="entry name" value="YflP"/>
    <property type="match status" value="1"/>
</dbReference>
<dbReference type="RefSeq" id="WP_216838548.1">
    <property type="nucleotide sequence ID" value="NZ_JAFNJS010000006.1"/>
</dbReference>
<accession>A0ABV7C1Q9</accession>
<dbReference type="InterPro" id="IPR005064">
    <property type="entry name" value="BUG"/>
</dbReference>
<keyword evidence="3" id="KW-1185">Reference proteome</keyword>
<dbReference type="Pfam" id="PF03401">
    <property type="entry name" value="TctC"/>
    <property type="match status" value="1"/>
</dbReference>
<dbReference type="EMBL" id="JBHRSB010000006">
    <property type="protein sequence ID" value="MFC3002474.1"/>
    <property type="molecule type" value="Genomic_DNA"/>
</dbReference>
<dbReference type="PANTHER" id="PTHR42928:SF5">
    <property type="entry name" value="BLR1237 PROTEIN"/>
    <property type="match status" value="1"/>
</dbReference>
<proteinExistence type="inferred from homology"/>
<name>A0ABV7C1Q9_9PROT</name>